<comment type="caution">
    <text evidence="1">The sequence shown here is derived from an EMBL/GenBank/DDBJ whole genome shotgun (WGS) entry which is preliminary data.</text>
</comment>
<protein>
    <submittedName>
        <fullName evidence="1">Sporulation protein</fullName>
    </submittedName>
</protein>
<organism evidence="1 2">
    <name type="scientific">Pontibacillus marinus BH030004 = DSM 16465</name>
    <dbReference type="NCBI Taxonomy" id="1385511"/>
    <lineage>
        <taxon>Bacteria</taxon>
        <taxon>Bacillati</taxon>
        <taxon>Bacillota</taxon>
        <taxon>Bacilli</taxon>
        <taxon>Bacillales</taxon>
        <taxon>Bacillaceae</taxon>
        <taxon>Pontibacillus</taxon>
    </lineage>
</organism>
<proteinExistence type="predicted"/>
<name>A0A0A5I1P7_9BACI</name>
<dbReference type="STRING" id="1385511.GCA_000425225_01925"/>
<dbReference type="AlphaFoldDB" id="A0A0A5I1P7"/>
<dbReference type="NCBIfam" id="TIGR02832">
    <property type="entry name" value="spo_yunB"/>
    <property type="match status" value="1"/>
</dbReference>
<reference evidence="1 2" key="1">
    <citation type="submission" date="2013-08" db="EMBL/GenBank/DDBJ databases">
        <authorList>
            <person name="Huang J."/>
            <person name="Wang G."/>
        </authorList>
    </citation>
    <scope>NUCLEOTIDE SEQUENCE [LARGE SCALE GENOMIC DNA]</scope>
    <source>
        <strain evidence="1 2">BH030004</strain>
    </source>
</reference>
<sequence length="244" mass="27613">MFMVTFVFFIISTFLSLWIINKGLEPKLLEIAEAKTDQFARNAIFEAVNKKIGDGLNEDIIIIDENESNGYVRSVQWNMPLINRTHYQTHYRVQQYLERLEEGKAVEPGESLDIDVDQENGTTQEELLEKPQIARIPLGQVTNNVLLSNLGPKIPVHFATIGDVESQVIAKVKYHPINNTMYQLFLRVKVNLRILLPFSTDTTTVETEIPIAQNTVHGDVPDFYNNSENGANPSVEIPFGSLPN</sequence>
<evidence type="ECO:0000313" key="2">
    <source>
        <dbReference type="Proteomes" id="UP000030403"/>
    </source>
</evidence>
<dbReference type="InterPro" id="IPR014197">
    <property type="entry name" value="Sporulation_prot_YunB"/>
</dbReference>
<dbReference type="eggNOG" id="ENOG5031XUS">
    <property type="taxonomic scope" value="Bacteria"/>
</dbReference>
<gene>
    <name evidence="1" type="ORF">N783_04080</name>
</gene>
<dbReference type="EMBL" id="AVPF01000012">
    <property type="protein sequence ID" value="KGX89782.1"/>
    <property type="molecule type" value="Genomic_DNA"/>
</dbReference>
<evidence type="ECO:0000313" key="1">
    <source>
        <dbReference type="EMBL" id="KGX89782.1"/>
    </source>
</evidence>
<accession>A0A0A5I1P7</accession>
<dbReference type="Pfam" id="PF09560">
    <property type="entry name" value="Spore_YunB"/>
    <property type="match status" value="1"/>
</dbReference>
<keyword evidence="2" id="KW-1185">Reference proteome</keyword>
<dbReference type="PIRSF" id="PIRSF021383">
    <property type="entry name" value="YunB"/>
    <property type="match status" value="1"/>
</dbReference>
<dbReference type="Proteomes" id="UP000030403">
    <property type="component" value="Unassembled WGS sequence"/>
</dbReference>